<keyword evidence="2" id="KW-0067">ATP-binding</keyword>
<evidence type="ECO:0000313" key="2">
    <source>
        <dbReference type="EMBL" id="NIJ01507.1"/>
    </source>
</evidence>
<sequence>MSAAQRTVAAGESLVPAVIGAFFEGPHYVWDGPPATALEKTTGITLVTGPSGCGKSSILKRVLQDEPSWSLLPGLDPSVPLIDQIQGSLGERIALLARFGLGDAQVVIRPASWLSDGQHFRARLAFAVASGARRILVDEFLSTVDRAAASVVAHNLQRICRRQGIDLLVATAHGDLEDALAPDRTIRVRANDTPLVQEYSGHAPWAVGEKIDVGHGTFDDFTRLQRFHYYPHLDFNPEQREVSIVAATLDGEPIAARLYCAPYPRTWAAAVPEFARINLALTLGQRLVVHPVYRGIGLARRVTDAKWSPRDLIYTRSVMSRHTDMHSSLGYQRHEPLTNALPEQLTGSLRTDALRTLVTEYADYKLVMGSPASKDQVEEVAGWFARTLGGLTDEQLAASTTSTLMGGYVLRKHRPDTITTHSTQE</sequence>
<proteinExistence type="predicted"/>
<organism evidence="2 3">
    <name type="scientific">Paenarthrobacter ilicis</name>
    <dbReference type="NCBI Taxonomy" id="43665"/>
    <lineage>
        <taxon>Bacteria</taxon>
        <taxon>Bacillati</taxon>
        <taxon>Actinomycetota</taxon>
        <taxon>Actinomycetes</taxon>
        <taxon>Micrococcales</taxon>
        <taxon>Micrococcaceae</taxon>
        <taxon>Paenarthrobacter</taxon>
    </lineage>
</organism>
<dbReference type="EMBL" id="JAAOZD010000003">
    <property type="protein sequence ID" value="NIJ01507.1"/>
    <property type="molecule type" value="Genomic_DNA"/>
</dbReference>
<keyword evidence="3" id="KW-1185">Reference proteome</keyword>
<protein>
    <submittedName>
        <fullName evidence="2">Energy-coupling factor transporter ATP-binding protein EcfA2</fullName>
    </submittedName>
</protein>
<dbReference type="GO" id="GO:0005524">
    <property type="term" value="F:ATP binding"/>
    <property type="evidence" value="ECO:0007669"/>
    <property type="project" value="UniProtKB-KW"/>
</dbReference>
<accession>A0ABX0TG61</accession>
<dbReference type="CDD" id="cd00267">
    <property type="entry name" value="ABC_ATPase"/>
    <property type="match status" value="1"/>
</dbReference>
<dbReference type="RefSeq" id="WP_167265313.1">
    <property type="nucleotide sequence ID" value="NZ_BAAAVO010000013.1"/>
</dbReference>
<keyword evidence="2" id="KW-0547">Nucleotide-binding</keyword>
<evidence type="ECO:0000259" key="1">
    <source>
        <dbReference type="SMART" id="SM00382"/>
    </source>
</evidence>
<dbReference type="Proteomes" id="UP000802392">
    <property type="component" value="Unassembled WGS sequence"/>
</dbReference>
<name>A0ABX0TG61_9MICC</name>
<dbReference type="SMART" id="SM00382">
    <property type="entry name" value="AAA"/>
    <property type="match status" value="1"/>
</dbReference>
<dbReference type="InterPro" id="IPR003593">
    <property type="entry name" value="AAA+_ATPase"/>
</dbReference>
<reference evidence="2 3" key="1">
    <citation type="submission" date="2020-03" db="EMBL/GenBank/DDBJ databases">
        <title>Genomic Encyclopedia of Type Strains, Phase III (KMG-III): the genomes of soil and plant-associated and newly described type strains.</title>
        <authorList>
            <person name="Whitman W."/>
        </authorList>
    </citation>
    <scope>NUCLEOTIDE SEQUENCE [LARGE SCALE GENOMIC DNA]</scope>
    <source>
        <strain evidence="2 3">CECT 4207</strain>
    </source>
</reference>
<dbReference type="SUPFAM" id="SSF52540">
    <property type="entry name" value="P-loop containing nucleoside triphosphate hydrolases"/>
    <property type="match status" value="1"/>
</dbReference>
<dbReference type="Gene3D" id="3.40.50.300">
    <property type="entry name" value="P-loop containing nucleotide triphosphate hydrolases"/>
    <property type="match status" value="1"/>
</dbReference>
<evidence type="ECO:0000313" key="3">
    <source>
        <dbReference type="Proteomes" id="UP000802392"/>
    </source>
</evidence>
<dbReference type="InterPro" id="IPR027417">
    <property type="entry name" value="P-loop_NTPase"/>
</dbReference>
<gene>
    <name evidence="2" type="ORF">FHR86_001828</name>
</gene>
<comment type="caution">
    <text evidence="2">The sequence shown here is derived from an EMBL/GenBank/DDBJ whole genome shotgun (WGS) entry which is preliminary data.</text>
</comment>
<feature type="domain" description="AAA+ ATPase" evidence="1">
    <location>
        <begin position="41"/>
        <end position="192"/>
    </location>
</feature>